<organism evidence="2 3">
    <name type="scientific">Blepharisma stoltei</name>
    <dbReference type="NCBI Taxonomy" id="1481888"/>
    <lineage>
        <taxon>Eukaryota</taxon>
        <taxon>Sar</taxon>
        <taxon>Alveolata</taxon>
        <taxon>Ciliophora</taxon>
        <taxon>Postciliodesmatophora</taxon>
        <taxon>Heterotrichea</taxon>
        <taxon>Heterotrichida</taxon>
        <taxon>Blepharismidae</taxon>
        <taxon>Blepharisma</taxon>
    </lineage>
</organism>
<reference evidence="2" key="1">
    <citation type="submission" date="2021-09" db="EMBL/GenBank/DDBJ databases">
        <authorList>
            <consortium name="AG Swart"/>
            <person name="Singh M."/>
            <person name="Singh A."/>
            <person name="Seah K."/>
            <person name="Emmerich C."/>
        </authorList>
    </citation>
    <scope>NUCLEOTIDE SEQUENCE</scope>
    <source>
        <strain evidence="2">ATCC30299</strain>
    </source>
</reference>
<dbReference type="PANTHER" id="PTHR32022">
    <property type="entry name" value="D-GLUTAMATE CYCLASE, MITOCHONDRIAL"/>
    <property type="match status" value="1"/>
</dbReference>
<protein>
    <recommendedName>
        <fullName evidence="1">D-glutamate cyclase-like C-terminal domain-containing protein</fullName>
    </recommendedName>
</protein>
<feature type="domain" description="D-glutamate cyclase-like C-terminal" evidence="1">
    <location>
        <begin position="31"/>
        <end position="296"/>
    </location>
</feature>
<evidence type="ECO:0000259" key="1">
    <source>
        <dbReference type="Pfam" id="PF14336"/>
    </source>
</evidence>
<name>A0AAU9JLR5_9CILI</name>
<keyword evidence="3" id="KW-1185">Reference proteome</keyword>
<sequence length="302" mass="32943">MDLDPEQIFYLCWSNSFDLLHIMLAEIIRLIESRIQLDEGQRGIRALIQPNSALFSAARELSGLKSIGILTGFPCIQNNNPPIENDGIGGTLAIARAIESCGGHSTILIDSPYVEVIKNLSDWHNLQYGSHINVSSSRNLEFDGIVSIERSGRAKDGNYYTMRGRNISNLLEPLDVIYMEDKDIGVKVGIGDGGNEAGMGNLIGLVERYIPNGELIACNVRCHHPIVSSVSTWGGYGLAFAMCLCKNVPAVVNNAQERQIAEKICELNIRDGVTGLPTVSIDGLDWSVTDNIITDLSRLANS</sequence>
<comment type="caution">
    <text evidence="2">The sequence shown here is derived from an EMBL/GenBank/DDBJ whole genome shotgun (WGS) entry which is preliminary data.</text>
</comment>
<dbReference type="Gene3D" id="3.90.1640.20">
    <property type="entry name" value="TON_0340"/>
    <property type="match status" value="1"/>
</dbReference>
<gene>
    <name evidence="2" type="ORF">BSTOLATCC_MIC45654</name>
</gene>
<dbReference type="PANTHER" id="PTHR32022:SF10">
    <property type="entry name" value="D-GLUTAMATE CYCLASE, MITOCHONDRIAL"/>
    <property type="match status" value="1"/>
</dbReference>
<accession>A0AAU9JLR5</accession>
<dbReference type="AlphaFoldDB" id="A0AAU9JLR5"/>
<evidence type="ECO:0000313" key="2">
    <source>
        <dbReference type="EMBL" id="CAG9328199.1"/>
    </source>
</evidence>
<evidence type="ECO:0000313" key="3">
    <source>
        <dbReference type="Proteomes" id="UP001162131"/>
    </source>
</evidence>
<proteinExistence type="predicted"/>
<dbReference type="EMBL" id="CAJZBQ010000045">
    <property type="protein sequence ID" value="CAG9328199.1"/>
    <property type="molecule type" value="Genomic_DNA"/>
</dbReference>
<dbReference type="InterPro" id="IPR025504">
    <property type="entry name" value="GLUCM_C"/>
</dbReference>
<dbReference type="Proteomes" id="UP001162131">
    <property type="component" value="Unassembled WGS sequence"/>
</dbReference>
<dbReference type="Pfam" id="PF14336">
    <property type="entry name" value="GLUCM-like_C"/>
    <property type="match status" value="1"/>
</dbReference>